<dbReference type="InterPro" id="IPR013096">
    <property type="entry name" value="Cupin_2"/>
</dbReference>
<keyword evidence="1" id="KW-0472">Membrane</keyword>
<keyword evidence="4" id="KW-1185">Reference proteome</keyword>
<feature type="domain" description="Cupin type-2" evidence="2">
    <location>
        <begin position="51"/>
        <end position="98"/>
    </location>
</feature>
<keyword evidence="1" id="KW-0812">Transmembrane</keyword>
<reference evidence="3" key="1">
    <citation type="submission" date="2014-12" db="EMBL/GenBank/DDBJ databases">
        <title>Genome Sequence of Valsa Canker Pathogens Uncovers a Specific Adaption of Colonization on Woody Bark.</title>
        <authorList>
            <person name="Yin Z."/>
            <person name="Liu H."/>
            <person name="Gao X."/>
            <person name="Li Z."/>
            <person name="Song N."/>
            <person name="Ke X."/>
            <person name="Dai Q."/>
            <person name="Wu Y."/>
            <person name="Sun Y."/>
            <person name="Xu J.-R."/>
            <person name="Kang Z.K."/>
            <person name="Wang L."/>
            <person name="Huang L."/>
        </authorList>
    </citation>
    <scope>NUCLEOTIDE SEQUENCE [LARGE SCALE GENOMIC DNA]</scope>
    <source>
        <strain evidence="3">03-8</strain>
    </source>
</reference>
<evidence type="ECO:0000313" key="3">
    <source>
        <dbReference type="EMBL" id="KUI64254.1"/>
    </source>
</evidence>
<dbReference type="AlphaFoldDB" id="A0A194VJD5"/>
<feature type="transmembrane region" description="Helical" evidence="1">
    <location>
        <begin position="152"/>
        <end position="173"/>
    </location>
</feature>
<proteinExistence type="predicted"/>
<protein>
    <recommendedName>
        <fullName evidence="2">Cupin type-2 domain-containing protein</fullName>
    </recommendedName>
</protein>
<name>A0A194VJD5_CYTMA</name>
<dbReference type="InterPro" id="IPR011051">
    <property type="entry name" value="RmlC_Cupin_sf"/>
</dbReference>
<dbReference type="InterPro" id="IPR014710">
    <property type="entry name" value="RmlC-like_jellyroll"/>
</dbReference>
<accession>A0A194VJD5</accession>
<dbReference type="EMBL" id="KN796126">
    <property type="protein sequence ID" value="KUI64254.1"/>
    <property type="molecule type" value="Genomic_DNA"/>
</dbReference>
<evidence type="ECO:0000256" key="1">
    <source>
        <dbReference type="SAM" id="Phobius"/>
    </source>
</evidence>
<organism evidence="3 4">
    <name type="scientific">Cytospora mali</name>
    <name type="common">Apple Valsa canker fungus</name>
    <name type="synonym">Valsa mali</name>
    <dbReference type="NCBI Taxonomy" id="578113"/>
    <lineage>
        <taxon>Eukaryota</taxon>
        <taxon>Fungi</taxon>
        <taxon>Dikarya</taxon>
        <taxon>Ascomycota</taxon>
        <taxon>Pezizomycotina</taxon>
        <taxon>Sordariomycetes</taxon>
        <taxon>Sordariomycetidae</taxon>
        <taxon>Diaporthales</taxon>
        <taxon>Cytosporaceae</taxon>
        <taxon>Cytospora</taxon>
    </lineage>
</organism>
<evidence type="ECO:0000313" key="4">
    <source>
        <dbReference type="Proteomes" id="UP000078559"/>
    </source>
</evidence>
<evidence type="ECO:0000259" key="2">
    <source>
        <dbReference type="Pfam" id="PF07883"/>
    </source>
</evidence>
<dbReference type="Pfam" id="PF07883">
    <property type="entry name" value="Cupin_2"/>
    <property type="match status" value="1"/>
</dbReference>
<dbReference type="SUPFAM" id="SSF51182">
    <property type="entry name" value="RmlC-like cupins"/>
    <property type="match status" value="1"/>
</dbReference>
<dbReference type="Gene3D" id="2.60.120.10">
    <property type="entry name" value="Jelly Rolls"/>
    <property type="match status" value="1"/>
</dbReference>
<dbReference type="Proteomes" id="UP000078559">
    <property type="component" value="Unassembled WGS sequence"/>
</dbReference>
<sequence length="182" mass="20826">MADLKVLRTLPMGNKICMRLLLYSSEPEDSPNRWINEIVCDGGPDSDPLFIPLHWHKHHTECMTLTEGRLEATIGAKTRIFGQGEEWTCPPGVIHGFKGFKGERMVLRESVDPPGEYKSLFFNDLLSAGYMESFWHLMRSSYDGDSYLVLPLYFRFFDVAFVTIFGGIAKLFMPAKPHVKFE</sequence>
<dbReference type="OrthoDB" id="504210at2759"/>
<gene>
    <name evidence="3" type="ORF">VM1G_11083</name>
</gene>
<dbReference type="SMR" id="A0A194VJD5"/>
<keyword evidence="1" id="KW-1133">Transmembrane helix</keyword>